<feature type="region of interest" description="Disordered" evidence="1">
    <location>
        <begin position="101"/>
        <end position="128"/>
    </location>
</feature>
<keyword evidence="4" id="KW-1185">Reference proteome</keyword>
<evidence type="ECO:0000256" key="1">
    <source>
        <dbReference type="SAM" id="MobiDB-lite"/>
    </source>
</evidence>
<dbReference type="EMBL" id="KZ805501">
    <property type="protein sequence ID" value="PVH95282.1"/>
    <property type="molecule type" value="Genomic_DNA"/>
</dbReference>
<evidence type="ECO:0000313" key="4">
    <source>
        <dbReference type="Proteomes" id="UP000244855"/>
    </source>
</evidence>
<dbReference type="AlphaFoldDB" id="A0A2V1DB26"/>
<name>A0A2V1DB26_9PLEO</name>
<proteinExistence type="predicted"/>
<protein>
    <submittedName>
        <fullName evidence="3">Uncharacterized protein</fullName>
    </submittedName>
</protein>
<reference evidence="3 4" key="1">
    <citation type="journal article" date="2018" name="Sci. Rep.">
        <title>Comparative genomics provides insights into the lifestyle and reveals functional heterogeneity of dark septate endophytic fungi.</title>
        <authorList>
            <person name="Knapp D.G."/>
            <person name="Nemeth J.B."/>
            <person name="Barry K."/>
            <person name="Hainaut M."/>
            <person name="Henrissat B."/>
            <person name="Johnson J."/>
            <person name="Kuo A."/>
            <person name="Lim J.H.P."/>
            <person name="Lipzen A."/>
            <person name="Nolan M."/>
            <person name="Ohm R.A."/>
            <person name="Tamas L."/>
            <person name="Grigoriev I.V."/>
            <person name="Spatafora J.W."/>
            <person name="Nagy L.G."/>
            <person name="Kovacs G.M."/>
        </authorList>
    </citation>
    <scope>NUCLEOTIDE SEQUENCE [LARGE SCALE GENOMIC DNA]</scope>
    <source>
        <strain evidence="3 4">DSE2036</strain>
    </source>
</reference>
<gene>
    <name evidence="3" type="ORF">DM02DRAFT_632971</name>
</gene>
<evidence type="ECO:0000313" key="3">
    <source>
        <dbReference type="EMBL" id="PVH95282.1"/>
    </source>
</evidence>
<keyword evidence="2" id="KW-0732">Signal</keyword>
<feature type="signal peptide" evidence="2">
    <location>
        <begin position="1"/>
        <end position="21"/>
    </location>
</feature>
<evidence type="ECO:0000256" key="2">
    <source>
        <dbReference type="SAM" id="SignalP"/>
    </source>
</evidence>
<organism evidence="3 4">
    <name type="scientific">Periconia macrospinosa</name>
    <dbReference type="NCBI Taxonomy" id="97972"/>
    <lineage>
        <taxon>Eukaryota</taxon>
        <taxon>Fungi</taxon>
        <taxon>Dikarya</taxon>
        <taxon>Ascomycota</taxon>
        <taxon>Pezizomycotina</taxon>
        <taxon>Dothideomycetes</taxon>
        <taxon>Pleosporomycetidae</taxon>
        <taxon>Pleosporales</taxon>
        <taxon>Massarineae</taxon>
        <taxon>Periconiaceae</taxon>
        <taxon>Periconia</taxon>
    </lineage>
</organism>
<sequence>MKTSTPVLSTFALAVSYGVLAENFNYWDDGVSSALRTIWAPRQEVWVTRNFDDQGCSAQCAFRLVTPLKVFVRNMAGSPCNSWDNPGSHAARLKKVQPRQSYKQLATSGGKQQQPFASNHYDSYRSAS</sequence>
<feature type="chain" id="PRO_5016015916" evidence="2">
    <location>
        <begin position="22"/>
        <end position="128"/>
    </location>
</feature>
<dbReference type="Proteomes" id="UP000244855">
    <property type="component" value="Unassembled WGS sequence"/>
</dbReference>
<accession>A0A2V1DB26</accession>